<dbReference type="Gene3D" id="3.30.700.10">
    <property type="entry name" value="Glycoprotein, Type 4 Pilin"/>
    <property type="match status" value="1"/>
</dbReference>
<dbReference type="PROSITE" id="PS00409">
    <property type="entry name" value="PROKAR_NTER_METHYL"/>
    <property type="match status" value="1"/>
</dbReference>
<accession>G0A6T3</accession>
<organism evidence="3 4">
    <name type="scientific">Methylomonas methanica (strain DSM 25384 / MC09)</name>
    <dbReference type="NCBI Taxonomy" id="857087"/>
    <lineage>
        <taxon>Bacteria</taxon>
        <taxon>Pseudomonadati</taxon>
        <taxon>Pseudomonadota</taxon>
        <taxon>Gammaproteobacteria</taxon>
        <taxon>Methylococcales</taxon>
        <taxon>Methylococcaceae</taxon>
        <taxon>Methylomonas</taxon>
    </lineage>
</organism>
<dbReference type="eggNOG" id="COG4967">
    <property type="taxonomic scope" value="Bacteria"/>
</dbReference>
<dbReference type="AlphaFoldDB" id="G0A6T3"/>
<dbReference type="EMBL" id="CP002738">
    <property type="protein sequence ID" value="AEG00554.1"/>
    <property type="molecule type" value="Genomic_DNA"/>
</dbReference>
<name>G0A6T3_METMM</name>
<dbReference type="KEGG" id="mmt:Metme_2149"/>
<dbReference type="InterPro" id="IPR013362">
    <property type="entry name" value="Pilus_4_PilV"/>
</dbReference>
<dbReference type="Pfam" id="PF07963">
    <property type="entry name" value="N_methyl"/>
    <property type="match status" value="1"/>
</dbReference>
<gene>
    <name evidence="3" type="ordered locus">Metme_2149</name>
</gene>
<dbReference type="InterPro" id="IPR012902">
    <property type="entry name" value="N_methyl_site"/>
</dbReference>
<feature type="transmembrane region" description="Helical" evidence="1">
    <location>
        <begin position="20"/>
        <end position="42"/>
    </location>
</feature>
<evidence type="ECO:0000313" key="3">
    <source>
        <dbReference type="EMBL" id="AEG00554.1"/>
    </source>
</evidence>
<proteinExistence type="predicted"/>
<sequence length="165" mass="18036">MSLTCSKHSSVNQGFSLIEVLIALVVLAIGLLGLAGLQTVSLRNNQSAYFRSQATQLAYDMADKIRANYADSKNLASSTYITIALADATNQSDCKQVSSSCSTVNMAENDLYQWRQDLNNALPTYTASITVDAATQVFNITVNWDDNHDGNVDDNDPNFQMSFHP</sequence>
<reference evidence="3 4" key="1">
    <citation type="journal article" date="2011" name="J. Bacteriol.">
        <title>Complete Genome Sequence of the Aerobic Marine Methanotroph Methylomonas methanica MC09.</title>
        <authorList>
            <person name="Boden R."/>
            <person name="Cunliffe M."/>
            <person name="Scanlan J."/>
            <person name="Moussard H."/>
            <person name="Kits K.D."/>
            <person name="Klotz M.G."/>
            <person name="Jetten M.S."/>
            <person name="Vuilleumier S."/>
            <person name="Han J."/>
            <person name="Peters L."/>
            <person name="Mikhailova N."/>
            <person name="Teshima H."/>
            <person name="Tapia R."/>
            <person name="Kyrpides N."/>
            <person name="Ivanova N."/>
            <person name="Pagani I."/>
            <person name="Cheng J.F."/>
            <person name="Goodwin L."/>
            <person name="Han C."/>
            <person name="Hauser L."/>
            <person name="Land M.L."/>
            <person name="Lapidus A."/>
            <person name="Lucas S."/>
            <person name="Pitluck S."/>
            <person name="Woyke T."/>
            <person name="Stein L."/>
            <person name="Murrell J.C."/>
        </authorList>
    </citation>
    <scope>NUCLEOTIDE SEQUENCE [LARGE SCALE GENOMIC DNA]</scope>
    <source>
        <strain evidence="3 4">MC09</strain>
    </source>
</reference>
<evidence type="ECO:0000313" key="4">
    <source>
        <dbReference type="Proteomes" id="UP000008888"/>
    </source>
</evidence>
<dbReference type="OrthoDB" id="8547299at2"/>
<evidence type="ECO:0000256" key="1">
    <source>
        <dbReference type="SAM" id="Phobius"/>
    </source>
</evidence>
<dbReference type="HOGENOM" id="CLU_103234_3_0_6"/>
<keyword evidence="1" id="KW-1133">Transmembrane helix</keyword>
<reference key="2">
    <citation type="submission" date="2011-05" db="EMBL/GenBank/DDBJ databases">
        <title>Complete genome sequence of the aerobic marine methanotroph Methylomonas methanica MC09.</title>
        <authorList>
            <person name="Boden R."/>
            <person name="Cunliffe M."/>
            <person name="Scanlan J."/>
            <person name="Moussard H."/>
            <person name="Kits K.D."/>
            <person name="Klotz M."/>
            <person name="Jetten M."/>
            <person name="Vuilleumier S."/>
            <person name="Han J."/>
            <person name="Peters L."/>
            <person name="Mikhailova N."/>
            <person name="Teshima H."/>
            <person name="Tapia R."/>
            <person name="Kyrpides N."/>
            <person name="Ivanova N."/>
            <person name="Pagani I."/>
            <person name="Cheng J.-F."/>
            <person name="Goodwin L."/>
            <person name="Han C."/>
            <person name="Hauser L."/>
            <person name="Land M."/>
            <person name="Lapidus A."/>
            <person name="Lucas S."/>
            <person name="Pitluck S."/>
            <person name="Woyke T."/>
            <person name="Stein L.Y."/>
            <person name="Murrell C."/>
        </authorList>
    </citation>
    <scope>NUCLEOTIDE SEQUENCE</scope>
    <source>
        <strain>MC09</strain>
    </source>
</reference>
<keyword evidence="4" id="KW-1185">Reference proteome</keyword>
<keyword evidence="1" id="KW-0472">Membrane</keyword>
<dbReference type="NCBIfam" id="TIGR02523">
    <property type="entry name" value="type_IV_pilV"/>
    <property type="match status" value="1"/>
</dbReference>
<dbReference type="InterPro" id="IPR054402">
    <property type="entry name" value="Tt1218-like_dom"/>
</dbReference>
<protein>
    <submittedName>
        <fullName evidence="3">Type IV pilus modification protein PilV</fullName>
    </submittedName>
</protein>
<dbReference type="RefSeq" id="WP_013818798.1">
    <property type="nucleotide sequence ID" value="NC_015572.1"/>
</dbReference>
<dbReference type="Pfam" id="PF22150">
    <property type="entry name" value="Tt1218-like"/>
    <property type="match status" value="1"/>
</dbReference>
<dbReference type="Proteomes" id="UP000008888">
    <property type="component" value="Chromosome"/>
</dbReference>
<reference evidence="4" key="3">
    <citation type="submission" date="2011-05" db="EMBL/GenBank/DDBJ databases">
        <title>Complete sequence of Methylomonas methanica MC09.</title>
        <authorList>
            <consortium name="US DOE Joint Genome Institute"/>
            <person name="Lucas S."/>
            <person name="Han J."/>
            <person name="Lapidus A."/>
            <person name="Cheng J.-F."/>
            <person name="Goodwin L."/>
            <person name="Pitluck S."/>
            <person name="Peters L."/>
            <person name="Mikhailova N."/>
            <person name="Teshima H."/>
            <person name="Han C."/>
            <person name="Tapia R."/>
            <person name="Land M."/>
            <person name="Hauser L."/>
            <person name="Kyrpides N."/>
            <person name="Ivanova N."/>
            <person name="Pagani I."/>
            <person name="Stein L."/>
            <person name="Woyke T."/>
        </authorList>
    </citation>
    <scope>NUCLEOTIDE SEQUENCE [LARGE SCALE GENOMIC DNA]</scope>
    <source>
        <strain evidence="4">MC09</strain>
    </source>
</reference>
<keyword evidence="1" id="KW-0812">Transmembrane</keyword>
<evidence type="ECO:0000259" key="2">
    <source>
        <dbReference type="Pfam" id="PF22150"/>
    </source>
</evidence>
<dbReference type="NCBIfam" id="TIGR02532">
    <property type="entry name" value="IV_pilin_GFxxxE"/>
    <property type="match status" value="1"/>
</dbReference>
<feature type="domain" description="Type IV pilin Tt1218-like" evidence="2">
    <location>
        <begin position="37"/>
        <end position="111"/>
    </location>
</feature>
<dbReference type="STRING" id="857087.Metme_2149"/>